<dbReference type="PANTHER" id="PTHR48466:SF2">
    <property type="entry name" value="OS10G0509000 PROTEIN"/>
    <property type="match status" value="1"/>
</dbReference>
<dbReference type="InterPro" id="IPR046893">
    <property type="entry name" value="MSSS"/>
</dbReference>
<evidence type="ECO:0000256" key="1">
    <source>
        <dbReference type="ARBA" id="ARBA00022722"/>
    </source>
</evidence>
<feature type="coiled-coil region" evidence="9">
    <location>
        <begin position="512"/>
        <end position="596"/>
    </location>
</feature>
<dbReference type="InterPro" id="IPR007696">
    <property type="entry name" value="DNA_mismatch_repair_MutS_core"/>
</dbReference>
<dbReference type="SUPFAM" id="SSF52540">
    <property type="entry name" value="P-loop containing nucleoside triphosphate hydrolases"/>
    <property type="match status" value="1"/>
</dbReference>
<dbReference type="InterPro" id="IPR045076">
    <property type="entry name" value="MutS"/>
</dbReference>
<comment type="subunit">
    <text evidence="8">Homodimer. Binds to stalled ribosomes, contacting rRNA.</text>
</comment>
<dbReference type="eggNOG" id="COG1193">
    <property type="taxonomic scope" value="Bacteria"/>
</dbReference>
<organism evidence="12 13">
    <name type="scientific">Ruminococcus callidus ATCC 27760</name>
    <dbReference type="NCBI Taxonomy" id="411473"/>
    <lineage>
        <taxon>Bacteria</taxon>
        <taxon>Bacillati</taxon>
        <taxon>Bacillota</taxon>
        <taxon>Clostridia</taxon>
        <taxon>Eubacteriales</taxon>
        <taxon>Oscillospiraceae</taxon>
        <taxon>Ruminococcus</taxon>
    </lineage>
</organism>
<keyword evidence="2 8" id="KW-0699">rRNA-binding</keyword>
<dbReference type="STRING" id="411473.RUMCAL_01769"/>
<dbReference type="AlphaFoldDB" id="U2K8Y5"/>
<dbReference type="PIRSF" id="PIRSF005814">
    <property type="entry name" value="MutS_YshD"/>
    <property type="match status" value="1"/>
</dbReference>
<keyword evidence="5 8" id="KW-0067">ATP-binding</keyword>
<dbReference type="GO" id="GO:0043023">
    <property type="term" value="F:ribosomal large subunit binding"/>
    <property type="evidence" value="ECO:0007669"/>
    <property type="project" value="UniProtKB-UniRule"/>
</dbReference>
<dbReference type="SMART" id="SM00463">
    <property type="entry name" value="SMR"/>
    <property type="match status" value="1"/>
</dbReference>
<feature type="domain" description="Smr" evidence="11">
    <location>
        <begin position="719"/>
        <end position="794"/>
    </location>
</feature>
<dbReference type="GO" id="GO:0140664">
    <property type="term" value="F:ATP-dependent DNA damage sensor activity"/>
    <property type="evidence" value="ECO:0007669"/>
    <property type="project" value="InterPro"/>
</dbReference>
<evidence type="ECO:0000256" key="8">
    <source>
        <dbReference type="HAMAP-Rule" id="MF_00092"/>
    </source>
</evidence>
<feature type="binding site" evidence="8">
    <location>
        <begin position="331"/>
        <end position="338"/>
    </location>
    <ligand>
        <name>ATP</name>
        <dbReference type="ChEBI" id="CHEBI:30616"/>
    </ligand>
</feature>
<dbReference type="GO" id="GO:0006298">
    <property type="term" value="P:mismatch repair"/>
    <property type="evidence" value="ECO:0007669"/>
    <property type="project" value="InterPro"/>
</dbReference>
<comment type="function">
    <text evidence="8">Acts as a ribosome collision sensor, splitting the ribosome into its 2 subunits. Detects stalled/collided 70S ribosomes which it binds and splits by an ATP-hydrolysis driven conformational change. Acts upstream of the ribosome quality control system (RQC), a ribosome-associated complex that mediates the extraction of incompletely synthesized nascent chains from stalled ribosomes and their subsequent degradation. Probably generates substrates for RQC.</text>
</comment>
<protein>
    <recommendedName>
        <fullName evidence="8">Endonuclease MutS2</fullName>
        <ecNumber evidence="8">3.1.-.-</ecNumber>
    </recommendedName>
    <alternativeName>
        <fullName evidence="8">Ribosome-associated protein quality control-upstream factor</fullName>
        <shortName evidence="8">RQC-upstream factor</shortName>
        <shortName evidence="8">RqcU</shortName>
        <ecNumber evidence="8">3.6.4.-</ecNumber>
    </alternativeName>
</protein>
<dbReference type="EC" id="3.6.4.-" evidence="8"/>
<evidence type="ECO:0000256" key="5">
    <source>
        <dbReference type="ARBA" id="ARBA00022840"/>
    </source>
</evidence>
<evidence type="ECO:0000256" key="9">
    <source>
        <dbReference type="SAM" id="Coils"/>
    </source>
</evidence>
<dbReference type="Gene3D" id="3.40.50.300">
    <property type="entry name" value="P-loop containing nucleotide triphosphate hydrolases"/>
    <property type="match status" value="1"/>
</dbReference>
<dbReference type="InterPro" id="IPR002625">
    <property type="entry name" value="Smr_dom"/>
</dbReference>
<dbReference type="GO" id="GO:0005524">
    <property type="term" value="F:ATP binding"/>
    <property type="evidence" value="ECO:0007669"/>
    <property type="project" value="UniProtKB-UniRule"/>
</dbReference>
<dbReference type="SUPFAM" id="SSF48334">
    <property type="entry name" value="DNA repair protein MutS, domain III"/>
    <property type="match status" value="1"/>
</dbReference>
<dbReference type="GO" id="GO:0072344">
    <property type="term" value="P:rescue of stalled ribosome"/>
    <property type="evidence" value="ECO:0007669"/>
    <property type="project" value="UniProtKB-UniRule"/>
</dbReference>
<dbReference type="GO" id="GO:0045910">
    <property type="term" value="P:negative regulation of DNA recombination"/>
    <property type="evidence" value="ECO:0007669"/>
    <property type="project" value="InterPro"/>
</dbReference>
<dbReference type="PATRIC" id="fig|411473.3.peg.1446"/>
<dbReference type="Pfam" id="PF20297">
    <property type="entry name" value="MSSS"/>
    <property type="match status" value="1"/>
</dbReference>
<dbReference type="PROSITE" id="PS50828">
    <property type="entry name" value="SMR"/>
    <property type="match status" value="1"/>
</dbReference>
<feature type="region of interest" description="Disordered" evidence="10">
    <location>
        <begin position="689"/>
        <end position="711"/>
    </location>
</feature>
<keyword evidence="1 8" id="KW-0540">Nuclease</keyword>
<keyword evidence="4 8" id="KW-0378">Hydrolase</keyword>
<proteinExistence type="inferred from homology"/>
<comment type="similarity">
    <text evidence="8">Belongs to the DNA mismatch repair MutS family. MutS2 subfamily.</text>
</comment>
<dbReference type="InterPro" id="IPR036063">
    <property type="entry name" value="Smr_dom_sf"/>
</dbReference>
<dbReference type="GO" id="GO:0004519">
    <property type="term" value="F:endonuclease activity"/>
    <property type="evidence" value="ECO:0007669"/>
    <property type="project" value="UniProtKB-UniRule"/>
</dbReference>
<dbReference type="SMART" id="SM00533">
    <property type="entry name" value="MUTSd"/>
    <property type="match status" value="1"/>
</dbReference>
<evidence type="ECO:0000256" key="7">
    <source>
        <dbReference type="ARBA" id="ARBA00023125"/>
    </source>
</evidence>
<dbReference type="EC" id="3.1.-.-" evidence="8"/>
<evidence type="ECO:0000256" key="4">
    <source>
        <dbReference type="ARBA" id="ARBA00022801"/>
    </source>
</evidence>
<dbReference type="FunFam" id="3.40.50.300:FF:000830">
    <property type="entry name" value="Endonuclease MutS2"/>
    <property type="match status" value="1"/>
</dbReference>
<keyword evidence="3 8" id="KW-0547">Nucleotide-binding</keyword>
<evidence type="ECO:0000313" key="12">
    <source>
        <dbReference type="EMBL" id="ERJ94971.1"/>
    </source>
</evidence>
<gene>
    <name evidence="8" type="primary">mutS2</name>
    <name evidence="8" type="synonym">rqcU</name>
    <name evidence="12" type="ORF">RUMCAL_01769</name>
</gene>
<dbReference type="InterPro" id="IPR027417">
    <property type="entry name" value="P-loop_NTPase"/>
</dbReference>
<dbReference type="InterPro" id="IPR000432">
    <property type="entry name" value="DNA_mismatch_repair_MutS_C"/>
</dbReference>
<evidence type="ECO:0000256" key="2">
    <source>
        <dbReference type="ARBA" id="ARBA00022730"/>
    </source>
</evidence>
<keyword evidence="7 8" id="KW-0238">DNA-binding</keyword>
<name>U2K8Y5_9FIRM</name>
<keyword evidence="9" id="KW-0175">Coiled coil</keyword>
<dbReference type="HAMAP" id="MF_00092">
    <property type="entry name" value="MutS2"/>
    <property type="match status" value="1"/>
</dbReference>
<dbReference type="GO" id="GO:0016887">
    <property type="term" value="F:ATP hydrolysis activity"/>
    <property type="evidence" value="ECO:0007669"/>
    <property type="project" value="InterPro"/>
</dbReference>
<dbReference type="RefSeq" id="WP_021683237.1">
    <property type="nucleotide sequence ID" value="NZ_KI260472.1"/>
</dbReference>
<evidence type="ECO:0000259" key="11">
    <source>
        <dbReference type="PROSITE" id="PS50828"/>
    </source>
</evidence>
<keyword evidence="13" id="KW-1185">Reference proteome</keyword>
<evidence type="ECO:0000256" key="3">
    <source>
        <dbReference type="ARBA" id="ARBA00022741"/>
    </source>
</evidence>
<dbReference type="SMART" id="SM00534">
    <property type="entry name" value="MUTSac"/>
    <property type="match status" value="1"/>
</dbReference>
<dbReference type="NCBIfam" id="TIGR01069">
    <property type="entry name" value="mutS2"/>
    <property type="match status" value="1"/>
</dbReference>
<comment type="function">
    <text evidence="8">Endonuclease that is involved in the suppression of homologous recombination and thus may have a key role in the control of bacterial genetic diversity.</text>
</comment>
<evidence type="ECO:0000256" key="10">
    <source>
        <dbReference type="SAM" id="MobiDB-lite"/>
    </source>
</evidence>
<dbReference type="GO" id="GO:0019843">
    <property type="term" value="F:rRNA binding"/>
    <property type="evidence" value="ECO:0007669"/>
    <property type="project" value="UniProtKB-UniRule"/>
</dbReference>
<dbReference type="Gene3D" id="3.30.1370.110">
    <property type="match status" value="1"/>
</dbReference>
<dbReference type="PROSITE" id="PS00486">
    <property type="entry name" value="DNA_MISMATCH_REPAIR_2"/>
    <property type="match status" value="1"/>
</dbReference>
<dbReference type="CDD" id="cd03280">
    <property type="entry name" value="ABC_MutS2"/>
    <property type="match status" value="1"/>
</dbReference>
<dbReference type="HOGENOM" id="CLU_011252_2_1_9"/>
<dbReference type="InterPro" id="IPR005747">
    <property type="entry name" value="MutS2"/>
</dbReference>
<dbReference type="Pfam" id="PF01713">
    <property type="entry name" value="Smr"/>
    <property type="match status" value="1"/>
</dbReference>
<sequence>MNKNLEILEFHKILDMLANLSANDITREKVLAITPNPDLAEARAELEKTNDAFQLSIQFGAPPFHRFQDMRMGLRRAKSGAKLSLKDLLEIATILRQMQSLSDWYDRCAGVESTLDDLFSQLAPVPFLLEKLDRSILSEEEIADAASPALAEIRRKIGRSRQKLRDTLDSMMRRQEVQDCLQDNRVTLRDGRFVLPVRAEHRSKIAGLVHDTSATGQTIFIEPIAVVDANNDIRLLELQEAEEIERIIEELCTECGTWADTIIRDIAVCADLNVYFAKARLAEQMHAFPPTLTDDGVILLKKARHPLIPYKKAVPISFTLGDTYQALIITGPNTGGKTVALKTCGLLTLMAMSGMLIPAAEGSRISVFNNVLADIGDTQSIEQNLSTFSAHMRSVIEILEQADRHSLVLLDELGSGTDPIEGAALAEAVIQRLKDNGAKLMVTTHYQELKLYATEQPDVQNASCEFDIETLRPTYRLILGSPGKSNAFAICKGLGLSESIIAAAETLVSQENLRFEEAVSKLEETRKALEQDRSAMQEALRQAEEDAAKLREEVQRTRTDRENIMEQARLEAMRIVETTKAQSNEMISELDQLRKAKEKATFGDDVIRAKGNVKRGFRKMYETANPLTEVPDEDYVLPRELQVGDTVMLTDTKQKAVVAGKPDKNGTVFLQIGAMRTKVPQEKLRLVAGAEEKKKSQQKQRQTAGRVSAQAARRGTMELDIRGCTCDEGVYQMDAFLDRAVMSHIATVTIIHGKGTGLLRKAIHQRLKQLKYVKNFRLGTFGEGEDGVTIVSLE</sequence>
<dbReference type="GO" id="GO:0030983">
    <property type="term" value="F:mismatched DNA binding"/>
    <property type="evidence" value="ECO:0007669"/>
    <property type="project" value="InterPro"/>
</dbReference>
<evidence type="ECO:0000256" key="6">
    <source>
        <dbReference type="ARBA" id="ARBA00022884"/>
    </source>
</evidence>
<dbReference type="OrthoDB" id="9808166at2"/>
<keyword evidence="6 8" id="KW-0694">RNA-binding</keyword>
<dbReference type="PANTHER" id="PTHR48466">
    <property type="entry name" value="OS10G0509000 PROTEIN-RELATED"/>
    <property type="match status" value="1"/>
</dbReference>
<reference evidence="12 13" key="1">
    <citation type="submission" date="2013-07" db="EMBL/GenBank/DDBJ databases">
        <authorList>
            <person name="Weinstock G."/>
            <person name="Sodergren E."/>
            <person name="Wylie T."/>
            <person name="Fulton L."/>
            <person name="Fulton R."/>
            <person name="Fronick C."/>
            <person name="O'Laughlin M."/>
            <person name="Godfrey J."/>
            <person name="Miner T."/>
            <person name="Herter B."/>
            <person name="Appelbaum E."/>
            <person name="Cordes M."/>
            <person name="Lek S."/>
            <person name="Wollam A."/>
            <person name="Pepin K.H."/>
            <person name="Palsikar V.B."/>
            <person name="Mitreva M."/>
            <person name="Wilson R.K."/>
        </authorList>
    </citation>
    <scope>NUCLEOTIDE SEQUENCE [LARGE SCALE GENOMIC DNA]</scope>
    <source>
        <strain evidence="12 13">ATCC 27760</strain>
    </source>
</reference>
<dbReference type="SUPFAM" id="SSF160443">
    <property type="entry name" value="SMR domain-like"/>
    <property type="match status" value="1"/>
</dbReference>
<dbReference type="InterPro" id="IPR036187">
    <property type="entry name" value="DNA_mismatch_repair_MutS_sf"/>
</dbReference>
<dbReference type="Proteomes" id="UP000016662">
    <property type="component" value="Unassembled WGS sequence"/>
</dbReference>
<accession>U2K8Y5</accession>
<evidence type="ECO:0000313" key="13">
    <source>
        <dbReference type="Proteomes" id="UP000016662"/>
    </source>
</evidence>
<dbReference type="Pfam" id="PF00488">
    <property type="entry name" value="MutS_V"/>
    <property type="match status" value="1"/>
</dbReference>
<keyword evidence="8" id="KW-0255">Endonuclease</keyword>
<dbReference type="CDD" id="cd06503">
    <property type="entry name" value="ATP-synt_Fo_b"/>
    <property type="match status" value="1"/>
</dbReference>
<comment type="caution">
    <text evidence="12">The sequence shown here is derived from an EMBL/GenBank/DDBJ whole genome shotgun (WGS) entry which is preliminary data.</text>
</comment>
<dbReference type="EMBL" id="AWVF01000225">
    <property type="protein sequence ID" value="ERJ94971.1"/>
    <property type="molecule type" value="Genomic_DNA"/>
</dbReference>